<dbReference type="HOGENOM" id="CLU_692125_0_0_0"/>
<organism evidence="1 2">
    <name type="scientific">Fervidobacterium nodosum (strain ATCC 35602 / DSM 5306 / Rt17-B1)</name>
    <dbReference type="NCBI Taxonomy" id="381764"/>
    <lineage>
        <taxon>Bacteria</taxon>
        <taxon>Thermotogati</taxon>
        <taxon>Thermotogota</taxon>
        <taxon>Thermotogae</taxon>
        <taxon>Thermotogales</taxon>
        <taxon>Fervidobacteriaceae</taxon>
        <taxon>Fervidobacterium</taxon>
    </lineage>
</organism>
<accession>A7HJF9</accession>
<dbReference type="Proteomes" id="UP000002415">
    <property type="component" value="Chromosome"/>
</dbReference>
<proteinExistence type="predicted"/>
<dbReference type="STRING" id="381764.Fnod_0175"/>
<evidence type="ECO:0000313" key="2">
    <source>
        <dbReference type="Proteomes" id="UP000002415"/>
    </source>
</evidence>
<reference evidence="1 2" key="1">
    <citation type="submission" date="2007-07" db="EMBL/GenBank/DDBJ databases">
        <title>Complete sequence of Fervidobacterium nodosum Rt17-B1.</title>
        <authorList>
            <consortium name="US DOE Joint Genome Institute"/>
            <person name="Copeland A."/>
            <person name="Lucas S."/>
            <person name="Lapidus A."/>
            <person name="Barry K."/>
            <person name="Glavina del Rio T."/>
            <person name="Dalin E."/>
            <person name="Tice H."/>
            <person name="Pitluck S."/>
            <person name="Saunders E."/>
            <person name="Brettin T."/>
            <person name="Bruce D."/>
            <person name="Detter J.C."/>
            <person name="Han C."/>
            <person name="Schmutz J."/>
            <person name="Larimer F."/>
            <person name="Land M."/>
            <person name="Hauser L."/>
            <person name="Kyrpides N."/>
            <person name="Mikhailova N."/>
            <person name="Nelson K."/>
            <person name="Gogarten J.P."/>
            <person name="Noll K."/>
            <person name="Richardson P."/>
        </authorList>
    </citation>
    <scope>NUCLEOTIDE SEQUENCE [LARGE SCALE GENOMIC DNA]</scope>
    <source>
        <strain evidence="2">ATCC 35602 / DSM 5306 / Rt17-B1</strain>
    </source>
</reference>
<sequence length="392" mass="45603">MFDNENEKLENIIKLKKELEKDLKKKGLLKDKPKDAKETKYDEETIKRLKENLTVSAHITEEESLTLYDINSHDYDASIDSIEKTLRIFQQRTNNINRKNIFEGLINLLNGNIKNSIASFSQAGGIEAEYNKLLAEMYSGEDISKNAVLLLKKNPDSLYPLLLLLEREMLKGSADGMDKILQILSKKSEFWNLIHKLFVNQATEQDIIQAVRERIFATLILLLNVYVDSTKEIPNLSHTCINTHRAYLRGETVTPPEWCIYGQLIAAARKYLAGYKIEIQNLRKFEKSPEFKLFLGFYHFNEGNITVAKEYFKMFESQVGFYAIYTKPLKQPKIGIEQFISIPNGFTPLKQENPSIIDFLQKNTGYDVYVNYRKYEFVRLVFSEKHCKINYK</sequence>
<dbReference type="OrthoDB" id="44691at2"/>
<keyword evidence="2" id="KW-1185">Reference proteome</keyword>
<dbReference type="RefSeq" id="WP_011993365.1">
    <property type="nucleotide sequence ID" value="NC_009718.1"/>
</dbReference>
<evidence type="ECO:0000313" key="1">
    <source>
        <dbReference type="EMBL" id="ABS60042.1"/>
    </source>
</evidence>
<reference evidence="1 2" key="2">
    <citation type="journal article" date="2009" name="Proc. Natl. Acad. Sci. U.S.A.">
        <title>On the chimeric nature, thermophilic origin, and phylogenetic placement of the Thermotogales.</title>
        <authorList>
            <person name="Zhaxybayeva O."/>
            <person name="Swithers K.S."/>
            <person name="Lapierre P."/>
            <person name="Fournier G.P."/>
            <person name="Bickhart D.M."/>
            <person name="DeBoy R.T."/>
            <person name="Nelson K.E."/>
            <person name="Nesbo C.L."/>
            <person name="Doolittle W.F."/>
            <person name="Gogarten J.P."/>
            <person name="Noll K.M."/>
        </authorList>
    </citation>
    <scope>NUCLEOTIDE SEQUENCE [LARGE SCALE GENOMIC DNA]</scope>
    <source>
        <strain evidence="2">ATCC 35602 / DSM 5306 / Rt17-B1</strain>
    </source>
</reference>
<dbReference type="KEGG" id="fno:Fnod_0175"/>
<dbReference type="AlphaFoldDB" id="A7HJF9"/>
<name>A7HJF9_FERNB</name>
<protein>
    <submittedName>
        <fullName evidence="1">Uncharacterized protein</fullName>
    </submittedName>
</protein>
<dbReference type="eggNOG" id="ENOG5033MPI">
    <property type="taxonomic scope" value="Bacteria"/>
</dbReference>
<gene>
    <name evidence="1" type="ordered locus">Fnod_0175</name>
</gene>
<dbReference type="EMBL" id="CP000771">
    <property type="protein sequence ID" value="ABS60042.1"/>
    <property type="molecule type" value="Genomic_DNA"/>
</dbReference>